<name>A0A6C2C8Z7_9LACO</name>
<dbReference type="EMBL" id="SDGZ01000008">
    <property type="protein sequence ID" value="TYC50491.1"/>
    <property type="molecule type" value="Genomic_DNA"/>
</dbReference>
<reference evidence="2 3" key="1">
    <citation type="submission" date="2019-01" db="EMBL/GenBank/DDBJ databases">
        <title>Weissella sp. nov., a novel lactic acid bacterium isolated from animal feces.</title>
        <authorList>
            <person name="Wang L.-T."/>
        </authorList>
    </citation>
    <scope>NUCLEOTIDE SEQUENCE [LARGE SCALE GENOMIC DNA]</scope>
    <source>
        <strain evidence="2 3">8H-2</strain>
    </source>
</reference>
<keyword evidence="1" id="KW-0175">Coiled coil</keyword>
<evidence type="ECO:0000256" key="1">
    <source>
        <dbReference type="SAM" id="Coils"/>
    </source>
</evidence>
<comment type="caution">
    <text evidence="2">The sequence shown here is derived from an EMBL/GenBank/DDBJ whole genome shotgun (WGS) entry which is preliminary data.</text>
</comment>
<sequence>MSTRLEIAIKKMHNLESELENAQRLAREASNEIPFGQPNIIGRKNIYRDVQHYHNKVISLDIELEDQKKYVEKLQQWSDNKDSGRRKDGNVDFNNVANIEMISQMIADLELEKIERKAKGDWTSNSQTKLRTWKKKLSILEDLKAQSEIGQDSMSSLTKRIIDSGRVKRWDKKPMFYFVQGLQKVALQLTEQGEFVMSSRYAAKNEDDLKIVNSLLEM</sequence>
<evidence type="ECO:0000313" key="3">
    <source>
        <dbReference type="Proteomes" id="UP000371977"/>
    </source>
</evidence>
<dbReference type="Gene3D" id="3.30.200.20">
    <property type="entry name" value="Phosphorylase Kinase, domain 1"/>
    <property type="match status" value="1"/>
</dbReference>
<keyword evidence="3" id="KW-1185">Reference proteome</keyword>
<organism evidence="2 3">
    <name type="scientific">Weissella muntiaci</name>
    <dbReference type="NCBI Taxonomy" id="2508881"/>
    <lineage>
        <taxon>Bacteria</taxon>
        <taxon>Bacillati</taxon>
        <taxon>Bacillota</taxon>
        <taxon>Bacilli</taxon>
        <taxon>Lactobacillales</taxon>
        <taxon>Lactobacillaceae</taxon>
        <taxon>Weissella</taxon>
    </lineage>
</organism>
<dbReference type="OrthoDB" id="9803716at2"/>
<protein>
    <submittedName>
        <fullName evidence="2">Uncharacterized protein</fullName>
    </submittedName>
</protein>
<accession>A0A6C2C8Z7</accession>
<dbReference type="AlphaFoldDB" id="A0A6C2C8Z7"/>
<dbReference type="RefSeq" id="WP_148621963.1">
    <property type="nucleotide sequence ID" value="NZ_SDGZ01000008.1"/>
</dbReference>
<dbReference type="Proteomes" id="UP000371977">
    <property type="component" value="Unassembled WGS sequence"/>
</dbReference>
<gene>
    <name evidence="2" type="ORF">ESZ50_02160</name>
</gene>
<evidence type="ECO:0000313" key="2">
    <source>
        <dbReference type="EMBL" id="TYC50491.1"/>
    </source>
</evidence>
<feature type="coiled-coil region" evidence="1">
    <location>
        <begin position="5"/>
        <end position="32"/>
    </location>
</feature>
<proteinExistence type="predicted"/>